<accession>A0ACC3C7Z8</accession>
<gene>
    <name evidence="1" type="ORF">I4F81_008416</name>
</gene>
<dbReference type="Proteomes" id="UP000798662">
    <property type="component" value="Chromosome 2"/>
</dbReference>
<dbReference type="EMBL" id="CM020619">
    <property type="protein sequence ID" value="KAK1865893.1"/>
    <property type="molecule type" value="Genomic_DNA"/>
</dbReference>
<reference evidence="1" key="1">
    <citation type="submission" date="2019-11" db="EMBL/GenBank/DDBJ databases">
        <title>Nori genome reveals adaptations in red seaweeds to the harsh intertidal environment.</title>
        <authorList>
            <person name="Wang D."/>
            <person name="Mao Y."/>
        </authorList>
    </citation>
    <scope>NUCLEOTIDE SEQUENCE</scope>
    <source>
        <tissue evidence="1">Gametophyte</tissue>
    </source>
</reference>
<protein>
    <submittedName>
        <fullName evidence="1">Uncharacterized protein</fullName>
    </submittedName>
</protein>
<organism evidence="1 2">
    <name type="scientific">Pyropia yezoensis</name>
    <name type="common">Susabi-nori</name>
    <name type="synonym">Porphyra yezoensis</name>
    <dbReference type="NCBI Taxonomy" id="2788"/>
    <lineage>
        <taxon>Eukaryota</taxon>
        <taxon>Rhodophyta</taxon>
        <taxon>Bangiophyceae</taxon>
        <taxon>Bangiales</taxon>
        <taxon>Bangiaceae</taxon>
        <taxon>Pyropia</taxon>
    </lineage>
</organism>
<evidence type="ECO:0000313" key="2">
    <source>
        <dbReference type="Proteomes" id="UP000798662"/>
    </source>
</evidence>
<proteinExistence type="predicted"/>
<keyword evidence="2" id="KW-1185">Reference proteome</keyword>
<sequence length="170" mass="17861">MASLLAAVPARFTTSALRLAYSTAVHGVSVSTFYARTRGAVPALLVARDGAGGVFGAYTTAEWRVGPRWTRKNPYFQLGAERHLAVGGGGGFALWLDDEFRGTTAASDTFGSPVLCLEGGREGGGASTPLAGARVGSHTILDPPREERRFECVVFEAWALETAVSTLRGA</sequence>
<comment type="caution">
    <text evidence="1">The sequence shown here is derived from an EMBL/GenBank/DDBJ whole genome shotgun (WGS) entry which is preliminary data.</text>
</comment>
<evidence type="ECO:0000313" key="1">
    <source>
        <dbReference type="EMBL" id="KAK1865893.1"/>
    </source>
</evidence>
<name>A0ACC3C7Z8_PYRYE</name>